<feature type="compositionally biased region" description="Low complexity" evidence="1">
    <location>
        <begin position="137"/>
        <end position="152"/>
    </location>
</feature>
<feature type="region of interest" description="Disordered" evidence="1">
    <location>
        <begin position="128"/>
        <end position="172"/>
    </location>
</feature>
<keyword evidence="2" id="KW-0812">Transmembrane</keyword>
<feature type="compositionally biased region" description="Polar residues" evidence="1">
    <location>
        <begin position="154"/>
        <end position="164"/>
    </location>
</feature>
<feature type="compositionally biased region" description="Low complexity" evidence="1">
    <location>
        <begin position="878"/>
        <end position="888"/>
    </location>
</feature>
<accession>A0A1B0C2W6</accession>
<organism evidence="3 4">
    <name type="scientific">Glossina palpalis gambiensis</name>
    <dbReference type="NCBI Taxonomy" id="67801"/>
    <lineage>
        <taxon>Eukaryota</taxon>
        <taxon>Metazoa</taxon>
        <taxon>Ecdysozoa</taxon>
        <taxon>Arthropoda</taxon>
        <taxon>Hexapoda</taxon>
        <taxon>Insecta</taxon>
        <taxon>Pterygota</taxon>
        <taxon>Neoptera</taxon>
        <taxon>Endopterygota</taxon>
        <taxon>Diptera</taxon>
        <taxon>Brachycera</taxon>
        <taxon>Muscomorpha</taxon>
        <taxon>Hippoboscoidea</taxon>
        <taxon>Glossinidae</taxon>
        <taxon>Glossina</taxon>
    </lineage>
</organism>
<dbReference type="STRING" id="67801.A0A1B0C2W6"/>
<sequence length="996" mass="108537">MVMVNETEFHQEEFYYVLLMTMNVSFSFVIILAACLCCKKNVHKNDLMGLEGMVKLKNPDEVMVVTIVNSSESHGDLNTSTASQGESEKRASTAAHRSLPDIPVAESNGDNGSELYETVADKTLIESQIQNKSPNPSLKKQVSVSQHSSMSQADDVSSPYSRVKNSPHDYAKLRPTEHPYAQLNAPSISQGLSAASNEDVAVSDGAIILNSETHNRNSQHSNNSHNRSDSPQVEIPAASAIAGMVSASQDLPYMTPPITNQHFSGDSQDSSKGYTSISVREPLNILAQQQVQPSQKQAITHSRDVNDSHYATVSDDSDETYAAIEDPNLHQNFNISADIYTSGSETYAQIQPMQIANSVVISVEINNASTSTLVPSSSVTERNCLEYNSYNISHQMTHAHTMGTLRNSTEHSQVPVPPLVDNLRAQIHSRQASSCSNNSSSMCNLGSPKPEKRQANSPLPPTPKTTISTHLQTSSASTSNLTSGRNSVISVIECDTSINEFCEIELREKLQDRDAHQHKNKSLSPCKDIEGMYAKVMKKNKLTRNSSSSNNSSPVMARKLSKNSSGLKLSPLDTMAADLIENKLNTICASSDRSRIRSNSYGTSKDHGYETIPADAIRLNSSQSGIENRRSDGFADTLQRQRQEDAVHNTSSIIKPPIAVLNLQQQQQQQQQQQRDKYYEKIILPAGLAKSSNDPGYETLLNQNIRSSVSDCEKYKLSDYDPNYEVLKGPHISNDSGGASDDGYAKVLEKISFNADEDSTDGYSKVKGEDMDDGRGNLLAGYSTIADVKGTDANHNYASILETKREINNLFVDSSDHYARIAEKIEPNSSSGLLLSSSTKSVMEGLLTPSRTVDFSTTLPTSVGSSSLLNISSLHSSNSITSTSTISSRQTPTSASQYESLTNSETDPNYESVCYLNSSSQENPYERLHTDFSDTQMSSSSPLSSDAGIQSSNCLNTTAMKTAADCPKSITADDFKAEAMVNDTNPDALVDDYFQV</sequence>
<reference evidence="4" key="1">
    <citation type="submission" date="2015-01" db="EMBL/GenBank/DDBJ databases">
        <authorList>
            <person name="Aksoy S."/>
            <person name="Warren W."/>
            <person name="Wilson R.K."/>
        </authorList>
    </citation>
    <scope>NUCLEOTIDE SEQUENCE [LARGE SCALE GENOMIC DNA]</scope>
    <source>
        <strain evidence="4">IAEA</strain>
    </source>
</reference>
<reference evidence="3" key="2">
    <citation type="submission" date="2020-05" db="UniProtKB">
        <authorList>
            <consortium name="EnsemblMetazoa"/>
        </authorList>
    </citation>
    <scope>IDENTIFICATION</scope>
    <source>
        <strain evidence="3">IAEA</strain>
    </source>
</reference>
<feature type="compositionally biased region" description="Polar residues" evidence="1">
    <location>
        <begin position="73"/>
        <end position="85"/>
    </location>
</feature>
<evidence type="ECO:0000313" key="4">
    <source>
        <dbReference type="Proteomes" id="UP000092460"/>
    </source>
</evidence>
<dbReference type="VEuPathDB" id="VectorBase:GPPI047655"/>
<keyword evidence="2" id="KW-1133">Transmembrane helix</keyword>
<feature type="compositionally biased region" description="Polar residues" evidence="1">
    <location>
        <begin position="464"/>
        <end position="482"/>
    </location>
</feature>
<protein>
    <submittedName>
        <fullName evidence="3">Uncharacterized protein</fullName>
    </submittedName>
</protein>
<keyword evidence="4" id="KW-1185">Reference proteome</keyword>
<feature type="region of interest" description="Disordered" evidence="1">
    <location>
        <begin position="73"/>
        <end position="113"/>
    </location>
</feature>
<feature type="region of interest" description="Disordered" evidence="1">
    <location>
        <begin position="878"/>
        <end position="906"/>
    </location>
</feature>
<proteinExistence type="predicted"/>
<keyword evidence="2" id="KW-0472">Membrane</keyword>
<dbReference type="Proteomes" id="UP000092460">
    <property type="component" value="Unassembled WGS sequence"/>
</dbReference>
<dbReference type="AlphaFoldDB" id="A0A1B0C2W6"/>
<feature type="region of interest" description="Disordered" evidence="1">
    <location>
        <begin position="428"/>
        <end position="482"/>
    </location>
</feature>
<feature type="compositionally biased region" description="Low complexity" evidence="1">
    <location>
        <begin position="433"/>
        <end position="444"/>
    </location>
</feature>
<feature type="region of interest" description="Disordered" evidence="1">
    <location>
        <begin position="539"/>
        <end position="568"/>
    </location>
</feature>
<evidence type="ECO:0000313" key="3">
    <source>
        <dbReference type="EnsemblMetazoa" id="GPPI047655-PA"/>
    </source>
</evidence>
<evidence type="ECO:0000256" key="2">
    <source>
        <dbReference type="SAM" id="Phobius"/>
    </source>
</evidence>
<feature type="transmembrane region" description="Helical" evidence="2">
    <location>
        <begin position="14"/>
        <end position="38"/>
    </location>
</feature>
<name>A0A1B0C2W6_9MUSC</name>
<evidence type="ECO:0000256" key="1">
    <source>
        <dbReference type="SAM" id="MobiDB-lite"/>
    </source>
</evidence>
<dbReference type="EMBL" id="JXJN01024710">
    <property type="status" value="NOT_ANNOTATED_CDS"/>
    <property type="molecule type" value="Genomic_DNA"/>
</dbReference>
<feature type="compositionally biased region" description="Polar residues" evidence="1">
    <location>
        <begin position="889"/>
        <end position="906"/>
    </location>
</feature>
<dbReference type="EnsemblMetazoa" id="GPPI047655-RA">
    <property type="protein sequence ID" value="GPPI047655-PA"/>
    <property type="gene ID" value="GPPI047655"/>
</dbReference>